<dbReference type="SUPFAM" id="SSF48498">
    <property type="entry name" value="Tetracyclin repressor-like, C-terminal domain"/>
    <property type="match status" value="1"/>
</dbReference>
<evidence type="ECO:0000259" key="4">
    <source>
        <dbReference type="Pfam" id="PF13977"/>
    </source>
</evidence>
<feature type="domain" description="BetI-type transcriptional repressor C-terminal" evidence="4">
    <location>
        <begin position="90"/>
        <end position="190"/>
    </location>
</feature>
<dbReference type="InterPro" id="IPR036271">
    <property type="entry name" value="Tet_transcr_reg_TetR-rel_C_sf"/>
</dbReference>
<organism evidence="5 6">
    <name type="scientific">Nocardioides mangrovicus</name>
    <dbReference type="NCBI Taxonomy" id="2478913"/>
    <lineage>
        <taxon>Bacteria</taxon>
        <taxon>Bacillati</taxon>
        <taxon>Actinomycetota</taxon>
        <taxon>Actinomycetes</taxon>
        <taxon>Propionibacteriales</taxon>
        <taxon>Nocardioidaceae</taxon>
        <taxon>Nocardioides</taxon>
    </lineage>
</organism>
<sequence>MASRGAGPRVRKAPQERRAEIVEAAAKVALIEGLECITLRRVADLLDVRPGLVGHYFPVAEDLVAETFGTVAEAELLTLIPPDDTSSALERMARFLTRALSPEFHDVNRLWLNARHLARYRPTLRDRVILQGDHWRDTVAQLIDDGVGSNEFGACDSQMVSLKILAVIDGLSADLNADPRFPASVMRMAVDVAEQELGLHAGDLGAPPTS</sequence>
<keyword evidence="2" id="KW-0238">DNA-binding</keyword>
<keyword evidence="1" id="KW-0805">Transcription regulation</keyword>
<comment type="caution">
    <text evidence="5">The sequence shown here is derived from an EMBL/GenBank/DDBJ whole genome shotgun (WGS) entry which is preliminary data.</text>
</comment>
<accession>A0A3L8P271</accession>
<evidence type="ECO:0000313" key="6">
    <source>
        <dbReference type="Proteomes" id="UP000281708"/>
    </source>
</evidence>
<protein>
    <submittedName>
        <fullName evidence="5">TetR family transcriptional regulator</fullName>
    </submittedName>
</protein>
<dbReference type="InterPro" id="IPR009057">
    <property type="entry name" value="Homeodomain-like_sf"/>
</dbReference>
<evidence type="ECO:0000256" key="2">
    <source>
        <dbReference type="ARBA" id="ARBA00023125"/>
    </source>
</evidence>
<dbReference type="Gene3D" id="1.10.357.10">
    <property type="entry name" value="Tetracycline Repressor, domain 2"/>
    <property type="match status" value="1"/>
</dbReference>
<evidence type="ECO:0000313" key="5">
    <source>
        <dbReference type="EMBL" id="RLV49067.1"/>
    </source>
</evidence>
<dbReference type="Proteomes" id="UP000281708">
    <property type="component" value="Unassembled WGS sequence"/>
</dbReference>
<dbReference type="GO" id="GO:0000976">
    <property type="term" value="F:transcription cis-regulatory region binding"/>
    <property type="evidence" value="ECO:0007669"/>
    <property type="project" value="TreeGrafter"/>
</dbReference>
<reference evidence="5 6" key="1">
    <citation type="submission" date="2018-10" db="EMBL/GenBank/DDBJ databases">
        <title>Marmoricola sp. 4Q3S-7 whole genome shotgun sequence.</title>
        <authorList>
            <person name="Li F."/>
        </authorList>
    </citation>
    <scope>NUCLEOTIDE SEQUENCE [LARGE SCALE GENOMIC DNA]</scope>
    <source>
        <strain evidence="5 6">4Q3S-7</strain>
    </source>
</reference>
<dbReference type="InterPro" id="IPR050109">
    <property type="entry name" value="HTH-type_TetR-like_transc_reg"/>
</dbReference>
<dbReference type="PANTHER" id="PTHR30055">
    <property type="entry name" value="HTH-TYPE TRANSCRIPTIONAL REGULATOR RUTR"/>
    <property type="match status" value="1"/>
</dbReference>
<dbReference type="SUPFAM" id="SSF46689">
    <property type="entry name" value="Homeodomain-like"/>
    <property type="match status" value="1"/>
</dbReference>
<dbReference type="InterPro" id="IPR039538">
    <property type="entry name" value="BetI_C"/>
</dbReference>
<keyword evidence="6" id="KW-1185">Reference proteome</keyword>
<evidence type="ECO:0000256" key="3">
    <source>
        <dbReference type="ARBA" id="ARBA00023163"/>
    </source>
</evidence>
<evidence type="ECO:0000256" key="1">
    <source>
        <dbReference type="ARBA" id="ARBA00023015"/>
    </source>
</evidence>
<dbReference type="OrthoDB" id="4548508at2"/>
<dbReference type="PANTHER" id="PTHR30055:SF234">
    <property type="entry name" value="HTH-TYPE TRANSCRIPTIONAL REGULATOR BETI"/>
    <property type="match status" value="1"/>
</dbReference>
<dbReference type="Pfam" id="PF13977">
    <property type="entry name" value="TetR_C_6"/>
    <property type="match status" value="1"/>
</dbReference>
<proteinExistence type="predicted"/>
<dbReference type="AlphaFoldDB" id="A0A3L8P271"/>
<dbReference type="GO" id="GO:0003700">
    <property type="term" value="F:DNA-binding transcription factor activity"/>
    <property type="evidence" value="ECO:0007669"/>
    <property type="project" value="TreeGrafter"/>
</dbReference>
<name>A0A3L8P271_9ACTN</name>
<keyword evidence="3" id="KW-0804">Transcription</keyword>
<gene>
    <name evidence="5" type="ORF">D9V37_10855</name>
</gene>
<dbReference type="EMBL" id="RDBE01000007">
    <property type="protein sequence ID" value="RLV49067.1"/>
    <property type="molecule type" value="Genomic_DNA"/>
</dbReference>